<dbReference type="RefSeq" id="WP_160719116.1">
    <property type="nucleotide sequence ID" value="NZ_SUMG01000003.1"/>
</dbReference>
<dbReference type="Pfam" id="PF06289">
    <property type="entry name" value="FlbD"/>
    <property type="match status" value="1"/>
</dbReference>
<protein>
    <submittedName>
        <fullName evidence="1">Endoflagellar protein</fullName>
    </submittedName>
</protein>
<dbReference type="Proteomes" id="UP000449710">
    <property type="component" value="Unassembled WGS sequence"/>
</dbReference>
<dbReference type="EMBL" id="SUMG01000003">
    <property type="protein sequence ID" value="NBG87572.1"/>
    <property type="molecule type" value="Genomic_DNA"/>
</dbReference>
<gene>
    <name evidence="1" type="ORF">ISALK_03575</name>
</gene>
<organism evidence="1 2">
    <name type="scientific">Isachenkonia alkalipeptolytica</name>
    <dbReference type="NCBI Taxonomy" id="2565777"/>
    <lineage>
        <taxon>Bacteria</taxon>
        <taxon>Bacillati</taxon>
        <taxon>Bacillota</taxon>
        <taxon>Clostridia</taxon>
        <taxon>Eubacteriales</taxon>
        <taxon>Clostridiaceae</taxon>
        <taxon>Isachenkonia</taxon>
    </lineage>
</organism>
<name>A0AA43XIW2_9CLOT</name>
<proteinExistence type="predicted"/>
<dbReference type="PANTHER" id="PTHR39185:SF1">
    <property type="entry name" value="SWARMING MOTILITY PROTEIN SWRD"/>
    <property type="match status" value="1"/>
</dbReference>
<evidence type="ECO:0000313" key="1">
    <source>
        <dbReference type="EMBL" id="NBG87572.1"/>
    </source>
</evidence>
<comment type="caution">
    <text evidence="1">The sequence shown here is derived from an EMBL/GenBank/DDBJ whole genome shotgun (WGS) entry which is preliminary data.</text>
</comment>
<dbReference type="PANTHER" id="PTHR39185">
    <property type="entry name" value="SWARMING MOTILITY PROTEIN SWRD"/>
    <property type="match status" value="1"/>
</dbReference>
<accession>A0AA43XIW2</accession>
<keyword evidence="2" id="KW-1185">Reference proteome</keyword>
<evidence type="ECO:0000313" key="2">
    <source>
        <dbReference type="Proteomes" id="UP000449710"/>
    </source>
</evidence>
<reference evidence="1 2" key="1">
    <citation type="submission" date="2019-04" db="EMBL/GenBank/DDBJ databases">
        <title>Isachenkonia alkalipeptolytica gen. nov. sp. nov. a new anaerobic, alkiliphilic organothrophic bacterium capable to reduce synthesized ferrihydrite isolated from a soda lake.</title>
        <authorList>
            <person name="Toshchakov S.V."/>
            <person name="Zavarzina D.G."/>
            <person name="Zhilina T.N."/>
            <person name="Kostrikina N.A."/>
            <person name="Kublanov I.V."/>
        </authorList>
    </citation>
    <scope>NUCLEOTIDE SEQUENCE [LARGE SCALE GENOMIC DNA]</scope>
    <source>
        <strain evidence="1 2">Z-1701</strain>
    </source>
</reference>
<dbReference type="InterPro" id="IPR009384">
    <property type="entry name" value="SwrD-like"/>
</dbReference>
<sequence length="65" mass="7689">MIEVTKMDRTEIVLNADLIETVERTPDTIIRLTTGKKFLVLESVEEVVQRTIDYKRSIFTRYIKE</sequence>
<dbReference type="AlphaFoldDB" id="A0AA43XIW2"/>